<organism evidence="2 3">
    <name type="scientific">Arthrobacter zhaoxinii</name>
    <dbReference type="NCBI Taxonomy" id="2964616"/>
    <lineage>
        <taxon>Bacteria</taxon>
        <taxon>Bacillati</taxon>
        <taxon>Actinomycetota</taxon>
        <taxon>Actinomycetes</taxon>
        <taxon>Micrococcales</taxon>
        <taxon>Micrococcaceae</taxon>
        <taxon>Arthrobacter</taxon>
    </lineage>
</organism>
<keyword evidence="1" id="KW-0472">Membrane</keyword>
<keyword evidence="1" id="KW-1133">Transmembrane helix</keyword>
<dbReference type="Proteomes" id="UP001059859">
    <property type="component" value="Chromosome"/>
</dbReference>
<evidence type="ECO:0000256" key="1">
    <source>
        <dbReference type="SAM" id="Phobius"/>
    </source>
</evidence>
<proteinExistence type="predicted"/>
<feature type="transmembrane region" description="Helical" evidence="1">
    <location>
        <begin position="182"/>
        <end position="200"/>
    </location>
</feature>
<accession>A0ABY5YUX3</accession>
<evidence type="ECO:0000313" key="3">
    <source>
        <dbReference type="Proteomes" id="UP001059859"/>
    </source>
</evidence>
<reference evidence="2" key="1">
    <citation type="submission" date="2022-09" db="EMBL/GenBank/DDBJ databases">
        <title>Novel species in genus Arthrobacter.</title>
        <authorList>
            <person name="Liu Y."/>
        </authorList>
    </citation>
    <scope>NUCLEOTIDE SEQUENCE</scope>
    <source>
        <strain evidence="2">Zg-Y815</strain>
    </source>
</reference>
<gene>
    <name evidence="2" type="ORF">N2K95_07355</name>
</gene>
<name>A0ABY5YUX3_9MICC</name>
<feature type="transmembrane region" description="Helical" evidence="1">
    <location>
        <begin position="24"/>
        <end position="48"/>
    </location>
</feature>
<sequence length="211" mass="22110">MKLTKDTGAPAGEKRIVSRTDAMVFMVVAALAAVVSTAFSVSEIVGYFTGPVTLELPVDAQDQSVDGLSAGVRGHYTTLTATVPALPAGPAALLAWSSALHQAGVLAVQALVFLLAYRLRSAVLFTAVSVRIIGACGIVLLLVGTFSQGLYGIAVPRVADQVVMERQTGDELVLFEGTLSPWPLVLSLVLILIAGVFQYGRRIQQDSDGLV</sequence>
<evidence type="ECO:0008006" key="4">
    <source>
        <dbReference type="Google" id="ProtNLM"/>
    </source>
</evidence>
<feature type="transmembrane region" description="Helical" evidence="1">
    <location>
        <begin position="122"/>
        <end position="143"/>
    </location>
</feature>
<feature type="transmembrane region" description="Helical" evidence="1">
    <location>
        <begin position="93"/>
        <end position="115"/>
    </location>
</feature>
<dbReference type="EMBL" id="CP104275">
    <property type="protein sequence ID" value="UWX98453.1"/>
    <property type="molecule type" value="Genomic_DNA"/>
</dbReference>
<keyword evidence="1" id="KW-0812">Transmembrane</keyword>
<evidence type="ECO:0000313" key="2">
    <source>
        <dbReference type="EMBL" id="UWX98453.1"/>
    </source>
</evidence>
<protein>
    <recommendedName>
        <fullName evidence="4">DUF2975 domain-containing protein</fullName>
    </recommendedName>
</protein>
<dbReference type="RefSeq" id="WP_260653538.1">
    <property type="nucleotide sequence ID" value="NZ_CP104275.1"/>
</dbReference>
<keyword evidence="3" id="KW-1185">Reference proteome</keyword>